<accession>A0A9D2SZI5</accession>
<proteinExistence type="predicted"/>
<name>A0A9D2SZI5_9FIRM</name>
<sequence length="256" mass="27559">GGATWVLAELPEVSDGWQADSVSFSGAHGLLLSRIGEPAALVSRDYGASWEVLGLPWPASLPDGEPFSPEPALWYDSAVSMVGITSDRTAALFDFEDVYGIPGTLLYTGGVLSYFPDLEFTRLPQMYPAGLSWGDYDLDGVQELAATLCLGTGTGVNVWELCLFEPAERGYHISARLDGLALQEMDPEDIAPGLVPANGVIGSICEFQTDEERLRARLGILLPESAPFHQGELDCAVLYDGSSLSLSDQTYTRYPT</sequence>
<protein>
    <submittedName>
        <fullName evidence="1">Uncharacterized protein</fullName>
    </submittedName>
</protein>
<gene>
    <name evidence="1" type="ORF">H9701_00890</name>
</gene>
<reference evidence="1" key="1">
    <citation type="journal article" date="2021" name="PeerJ">
        <title>Extensive microbial diversity within the chicken gut microbiome revealed by metagenomics and culture.</title>
        <authorList>
            <person name="Gilroy R."/>
            <person name="Ravi A."/>
            <person name="Getino M."/>
            <person name="Pursley I."/>
            <person name="Horton D.L."/>
            <person name="Alikhan N.F."/>
            <person name="Baker D."/>
            <person name="Gharbi K."/>
            <person name="Hall N."/>
            <person name="Watson M."/>
            <person name="Adriaenssens E.M."/>
            <person name="Foster-Nyarko E."/>
            <person name="Jarju S."/>
            <person name="Secka A."/>
            <person name="Antonio M."/>
            <person name="Oren A."/>
            <person name="Chaudhuri R.R."/>
            <person name="La Ragione R."/>
            <person name="Hildebrand F."/>
            <person name="Pallen M.J."/>
        </authorList>
    </citation>
    <scope>NUCLEOTIDE SEQUENCE</scope>
    <source>
        <strain evidence="1">CHK186-1790</strain>
    </source>
</reference>
<reference evidence="1" key="2">
    <citation type="submission" date="2021-04" db="EMBL/GenBank/DDBJ databases">
        <authorList>
            <person name="Gilroy R."/>
        </authorList>
    </citation>
    <scope>NUCLEOTIDE SEQUENCE</scope>
    <source>
        <strain evidence="1">CHK186-1790</strain>
    </source>
</reference>
<evidence type="ECO:0000313" key="1">
    <source>
        <dbReference type="EMBL" id="HJC40094.1"/>
    </source>
</evidence>
<evidence type="ECO:0000313" key="2">
    <source>
        <dbReference type="Proteomes" id="UP000823882"/>
    </source>
</evidence>
<dbReference type="AlphaFoldDB" id="A0A9D2SZI5"/>
<feature type="non-terminal residue" evidence="1">
    <location>
        <position position="1"/>
    </location>
</feature>
<dbReference type="EMBL" id="DWWJ01000013">
    <property type="protein sequence ID" value="HJC40094.1"/>
    <property type="molecule type" value="Genomic_DNA"/>
</dbReference>
<organism evidence="1 2">
    <name type="scientific">Candidatus Intestinimonas pullistercoris</name>
    <dbReference type="NCBI Taxonomy" id="2838623"/>
    <lineage>
        <taxon>Bacteria</taxon>
        <taxon>Bacillati</taxon>
        <taxon>Bacillota</taxon>
        <taxon>Clostridia</taxon>
        <taxon>Eubacteriales</taxon>
        <taxon>Intestinimonas</taxon>
    </lineage>
</organism>
<comment type="caution">
    <text evidence="1">The sequence shown here is derived from an EMBL/GenBank/DDBJ whole genome shotgun (WGS) entry which is preliminary data.</text>
</comment>
<dbReference type="Proteomes" id="UP000823882">
    <property type="component" value="Unassembled WGS sequence"/>
</dbReference>